<keyword evidence="1" id="KW-0732">Signal</keyword>
<reference evidence="3" key="1">
    <citation type="submission" date="2021-03" db="EMBL/GenBank/DDBJ databases">
        <title>Assistant Professor.</title>
        <authorList>
            <person name="Huq M.A."/>
        </authorList>
    </citation>
    <scope>NUCLEOTIDE SEQUENCE [LARGE SCALE GENOMIC DNA]</scope>
    <source>
        <strain evidence="3">MAH-28</strain>
    </source>
</reference>
<name>A0ABS3YK58_9BACT</name>
<evidence type="ECO:0000256" key="1">
    <source>
        <dbReference type="SAM" id="SignalP"/>
    </source>
</evidence>
<feature type="signal peptide" evidence="1">
    <location>
        <begin position="1"/>
        <end position="22"/>
    </location>
</feature>
<evidence type="ECO:0000313" key="2">
    <source>
        <dbReference type="EMBL" id="MBO9155061.1"/>
    </source>
</evidence>
<organism evidence="2 3">
    <name type="scientific">Chitinophaga chungangae</name>
    <dbReference type="NCBI Taxonomy" id="2821488"/>
    <lineage>
        <taxon>Bacteria</taxon>
        <taxon>Pseudomonadati</taxon>
        <taxon>Bacteroidota</taxon>
        <taxon>Chitinophagia</taxon>
        <taxon>Chitinophagales</taxon>
        <taxon>Chitinophagaceae</taxon>
        <taxon>Chitinophaga</taxon>
    </lineage>
</organism>
<sequence length="395" mass="45817">MTVPKTFALLTFLLFAGLCANAQKSRKNDAKKRTTSDTPKTSSVSKKQQLFLLDSVEIKTSTEEKLLESQVGFINTVRDPFTLFRLGYGKYDSITFIFTKHYLTLSPEQKNIPSQARLERKKNNRYYFRGEMYTGKVIDYYYSGEIKSEGYYEEGLQKGPLKQYDVNGILTLHNLIVEDSLDLGKTATDSAGNVYYRWKLLLPQGVSIHEYYYPNGALKKRTEIDNNRTITSEYLSSGEMTDSTVFIKGRGIAEVIKTKTTERRERLMKIDEYDVALKREPNNPKIYMGRSRYHIKNLEYAAALEDVNTCIKLEPQEPDYYGERALVPFFKAAYFDTDHRLQKKDVLAYLRAHPYINIPQAEKVQIMKDLERAAVPFSNDKVFKEVYKYLKNINF</sequence>
<dbReference type="SUPFAM" id="SSF82185">
    <property type="entry name" value="Histone H3 K4-specific methyltransferase SET7/9 N-terminal domain"/>
    <property type="match status" value="1"/>
</dbReference>
<dbReference type="EMBL" id="JAGHKP010000004">
    <property type="protein sequence ID" value="MBO9155061.1"/>
    <property type="molecule type" value="Genomic_DNA"/>
</dbReference>
<dbReference type="Gene3D" id="1.25.40.10">
    <property type="entry name" value="Tetratricopeptide repeat domain"/>
    <property type="match status" value="1"/>
</dbReference>
<protein>
    <recommendedName>
        <fullName evidence="4">MORN repeat variant</fullName>
    </recommendedName>
</protein>
<keyword evidence="3" id="KW-1185">Reference proteome</keyword>
<comment type="caution">
    <text evidence="2">The sequence shown here is derived from an EMBL/GenBank/DDBJ whole genome shotgun (WGS) entry which is preliminary data.</text>
</comment>
<evidence type="ECO:0000313" key="3">
    <source>
        <dbReference type="Proteomes" id="UP000679126"/>
    </source>
</evidence>
<gene>
    <name evidence="2" type="ORF">J7I43_22725</name>
</gene>
<accession>A0ABS3YK58</accession>
<dbReference type="Proteomes" id="UP000679126">
    <property type="component" value="Unassembled WGS sequence"/>
</dbReference>
<feature type="chain" id="PRO_5046741165" description="MORN repeat variant" evidence="1">
    <location>
        <begin position="23"/>
        <end position="395"/>
    </location>
</feature>
<evidence type="ECO:0008006" key="4">
    <source>
        <dbReference type="Google" id="ProtNLM"/>
    </source>
</evidence>
<dbReference type="SUPFAM" id="SSF48452">
    <property type="entry name" value="TPR-like"/>
    <property type="match status" value="1"/>
</dbReference>
<dbReference type="Gene3D" id="3.90.930.1">
    <property type="match status" value="1"/>
</dbReference>
<dbReference type="RefSeq" id="WP_209148207.1">
    <property type="nucleotide sequence ID" value="NZ_JAGHKP010000004.1"/>
</dbReference>
<proteinExistence type="predicted"/>
<dbReference type="InterPro" id="IPR011990">
    <property type="entry name" value="TPR-like_helical_dom_sf"/>
</dbReference>